<dbReference type="SUPFAM" id="SSF56112">
    <property type="entry name" value="Protein kinase-like (PK-like)"/>
    <property type="match status" value="1"/>
</dbReference>
<keyword evidence="15" id="KW-0325">Glycoprotein</keyword>
<evidence type="ECO:0000256" key="2">
    <source>
        <dbReference type="ARBA" id="ARBA00008536"/>
    </source>
</evidence>
<keyword evidence="10 19" id="KW-0418">Kinase</keyword>
<proteinExistence type="inferred from homology"/>
<dbReference type="OrthoDB" id="4062651at2759"/>
<evidence type="ECO:0000256" key="17">
    <source>
        <dbReference type="RuleBase" id="RU000304"/>
    </source>
</evidence>
<feature type="domain" description="Protein kinase" evidence="18">
    <location>
        <begin position="97"/>
        <end position="377"/>
    </location>
</feature>
<evidence type="ECO:0000256" key="6">
    <source>
        <dbReference type="ARBA" id="ARBA00022692"/>
    </source>
</evidence>
<dbReference type="Pfam" id="PF00069">
    <property type="entry name" value="Pkinase"/>
    <property type="match status" value="1"/>
</dbReference>
<comment type="similarity">
    <text evidence="17">Belongs to the protein kinase superfamily.</text>
</comment>
<evidence type="ECO:0000256" key="13">
    <source>
        <dbReference type="ARBA" id="ARBA00023136"/>
    </source>
</evidence>
<evidence type="ECO:0000256" key="7">
    <source>
        <dbReference type="ARBA" id="ARBA00022729"/>
    </source>
</evidence>
<dbReference type="InterPro" id="IPR008271">
    <property type="entry name" value="Ser/Thr_kinase_AS"/>
</dbReference>
<organism evidence="19 20">
    <name type="scientific">Hibiscus syriacus</name>
    <name type="common">Rose of Sharon</name>
    <dbReference type="NCBI Taxonomy" id="106335"/>
    <lineage>
        <taxon>Eukaryota</taxon>
        <taxon>Viridiplantae</taxon>
        <taxon>Streptophyta</taxon>
        <taxon>Embryophyta</taxon>
        <taxon>Tracheophyta</taxon>
        <taxon>Spermatophyta</taxon>
        <taxon>Magnoliopsida</taxon>
        <taxon>eudicotyledons</taxon>
        <taxon>Gunneridae</taxon>
        <taxon>Pentapetalae</taxon>
        <taxon>rosids</taxon>
        <taxon>malvids</taxon>
        <taxon>Malvales</taxon>
        <taxon>Malvaceae</taxon>
        <taxon>Malvoideae</taxon>
        <taxon>Hibiscus</taxon>
    </lineage>
</organism>
<keyword evidence="11 16" id="KW-0067">ATP-binding</keyword>
<keyword evidence="9 16" id="KW-0547">Nucleotide-binding</keyword>
<keyword evidence="17" id="KW-0723">Serine/threonine-protein kinase</keyword>
<evidence type="ECO:0000313" key="20">
    <source>
        <dbReference type="Proteomes" id="UP000436088"/>
    </source>
</evidence>
<dbReference type="InterPro" id="IPR017441">
    <property type="entry name" value="Protein_kinase_ATP_BS"/>
</dbReference>
<evidence type="ECO:0000256" key="10">
    <source>
        <dbReference type="ARBA" id="ARBA00022777"/>
    </source>
</evidence>
<dbReference type="Gene3D" id="1.10.510.10">
    <property type="entry name" value="Transferase(Phosphotransferase) domain 1"/>
    <property type="match status" value="1"/>
</dbReference>
<evidence type="ECO:0000313" key="19">
    <source>
        <dbReference type="EMBL" id="KAE8675659.1"/>
    </source>
</evidence>
<evidence type="ECO:0000256" key="1">
    <source>
        <dbReference type="ARBA" id="ARBA00004251"/>
    </source>
</evidence>
<comment type="similarity">
    <text evidence="3">In the C-terminal section; belongs to the protein kinase superfamily. Ser/Thr protein kinase family.</text>
</comment>
<dbReference type="GO" id="GO:0005886">
    <property type="term" value="C:plasma membrane"/>
    <property type="evidence" value="ECO:0007669"/>
    <property type="project" value="UniProtKB-SubCell"/>
</dbReference>
<feature type="binding site" evidence="16">
    <location>
        <position position="125"/>
    </location>
    <ligand>
        <name>ATP</name>
        <dbReference type="ChEBI" id="CHEBI:30616"/>
    </ligand>
</feature>
<name>A0A6A2YFT6_HIBSY</name>
<dbReference type="PANTHER" id="PTHR27007">
    <property type="match status" value="1"/>
</dbReference>
<dbReference type="InterPro" id="IPR000719">
    <property type="entry name" value="Prot_kinase_dom"/>
</dbReference>
<dbReference type="GO" id="GO:0030246">
    <property type="term" value="F:carbohydrate binding"/>
    <property type="evidence" value="ECO:0007669"/>
    <property type="project" value="UniProtKB-KW"/>
</dbReference>
<dbReference type="GO" id="GO:0005524">
    <property type="term" value="F:ATP binding"/>
    <property type="evidence" value="ECO:0007669"/>
    <property type="project" value="UniProtKB-UniRule"/>
</dbReference>
<keyword evidence="4" id="KW-1003">Cell membrane</keyword>
<keyword evidence="6" id="KW-0812">Transmembrane</keyword>
<dbReference type="EMBL" id="VEPZ02001395">
    <property type="protein sequence ID" value="KAE8675659.1"/>
    <property type="molecule type" value="Genomic_DNA"/>
</dbReference>
<evidence type="ECO:0000256" key="3">
    <source>
        <dbReference type="ARBA" id="ARBA00010217"/>
    </source>
</evidence>
<dbReference type="FunFam" id="3.30.200.20:FF:000810">
    <property type="entry name" value="L-type lectin-domain containing receptor kinase S.6"/>
    <property type="match status" value="1"/>
</dbReference>
<evidence type="ECO:0000256" key="14">
    <source>
        <dbReference type="ARBA" id="ARBA00023170"/>
    </source>
</evidence>
<dbReference type="PROSITE" id="PS00107">
    <property type="entry name" value="PROTEIN_KINASE_ATP"/>
    <property type="match status" value="1"/>
</dbReference>
<evidence type="ECO:0000256" key="8">
    <source>
        <dbReference type="ARBA" id="ARBA00022734"/>
    </source>
</evidence>
<dbReference type="PROSITE" id="PS50011">
    <property type="entry name" value="PROTEIN_KINASE_DOM"/>
    <property type="match status" value="1"/>
</dbReference>
<evidence type="ECO:0000256" key="4">
    <source>
        <dbReference type="ARBA" id="ARBA00022475"/>
    </source>
</evidence>
<comment type="similarity">
    <text evidence="2">In the N-terminal section; belongs to the leguminous lectin family.</text>
</comment>
<evidence type="ECO:0000259" key="18">
    <source>
        <dbReference type="PROSITE" id="PS50011"/>
    </source>
</evidence>
<reference evidence="19" key="1">
    <citation type="submission" date="2019-09" db="EMBL/GenBank/DDBJ databases">
        <title>Draft genome information of white flower Hibiscus syriacus.</title>
        <authorList>
            <person name="Kim Y.-M."/>
        </authorList>
    </citation>
    <scope>NUCLEOTIDE SEQUENCE [LARGE SCALE GENOMIC DNA]</scope>
    <source>
        <strain evidence="19">YM2019G1</strain>
    </source>
</reference>
<keyword evidence="5" id="KW-0808">Transferase</keyword>
<keyword evidence="14 19" id="KW-0675">Receptor</keyword>
<dbReference type="SMART" id="SM00220">
    <property type="entry name" value="S_TKc"/>
    <property type="match status" value="1"/>
</dbReference>
<comment type="subcellular location">
    <subcellularLocation>
        <location evidence="1">Cell membrane</location>
        <topology evidence="1">Single-pass type I membrane protein</topology>
    </subcellularLocation>
</comment>
<dbReference type="InterPro" id="IPR050528">
    <property type="entry name" value="L-type_Lectin-RKs"/>
</dbReference>
<dbReference type="InterPro" id="IPR011009">
    <property type="entry name" value="Kinase-like_dom_sf"/>
</dbReference>
<dbReference type="AlphaFoldDB" id="A0A6A2YFT6"/>
<sequence length="377" mass="42641">MEEEEKMSSTAATAAKPVSFTSKPIQQMVSFICQEAEERANEISVSVDVTSVSFCFFTVRKKRGLAKGIKSAIPRVQTNNVPTRWSLAEIKSATMGFHKSRIIGKGGSAVVYKGYVPSTGTVVVKRFDQFNGKAFTRNLFNTKFAIMSGWLNHCNLIQLQGWCCEESELVLVYEYLSNGSLYQHIHKTSVSSTTTLSWSLRLKVVLKVASALSILHEECERHIIHRDVKTYNIMLDDEFNAKLEDFGLVEVYEHCCASRDATIPIGTIGYLAPEYVYTGVPTVKTDVYSFEVVVLEVATGKRPVDENGTVLVDWIWDLWVKKKLIEGVDSRKLYRYNVLDMERLFVRTPWMHGCMLYSIKSFQRYASGSLVRLVLEG</sequence>
<dbReference type="Gene3D" id="3.30.200.20">
    <property type="entry name" value="Phosphorylase Kinase, domain 1"/>
    <property type="match status" value="1"/>
</dbReference>
<dbReference type="GO" id="GO:0002229">
    <property type="term" value="P:defense response to oomycetes"/>
    <property type="evidence" value="ECO:0007669"/>
    <property type="project" value="UniProtKB-ARBA"/>
</dbReference>
<dbReference type="PROSITE" id="PS00108">
    <property type="entry name" value="PROTEIN_KINASE_ST"/>
    <property type="match status" value="1"/>
</dbReference>
<evidence type="ECO:0000256" key="12">
    <source>
        <dbReference type="ARBA" id="ARBA00022989"/>
    </source>
</evidence>
<evidence type="ECO:0000256" key="5">
    <source>
        <dbReference type="ARBA" id="ARBA00022679"/>
    </source>
</evidence>
<keyword evidence="12" id="KW-1133">Transmembrane helix</keyword>
<comment type="caution">
    <text evidence="19">The sequence shown here is derived from an EMBL/GenBank/DDBJ whole genome shotgun (WGS) entry which is preliminary data.</text>
</comment>
<dbReference type="GO" id="GO:0004674">
    <property type="term" value="F:protein serine/threonine kinase activity"/>
    <property type="evidence" value="ECO:0007669"/>
    <property type="project" value="UniProtKB-KW"/>
</dbReference>
<dbReference type="FunFam" id="1.10.510.10:FF:000240">
    <property type="entry name" value="Lectin-domain containing receptor kinase A4.3"/>
    <property type="match status" value="1"/>
</dbReference>
<evidence type="ECO:0000256" key="9">
    <source>
        <dbReference type="ARBA" id="ARBA00022741"/>
    </source>
</evidence>
<keyword evidence="20" id="KW-1185">Reference proteome</keyword>
<dbReference type="Gene3D" id="6.10.250.1620">
    <property type="match status" value="1"/>
</dbReference>
<accession>A0A6A2YFT6</accession>
<evidence type="ECO:0000256" key="11">
    <source>
        <dbReference type="ARBA" id="ARBA00022840"/>
    </source>
</evidence>
<evidence type="ECO:0000256" key="16">
    <source>
        <dbReference type="PROSITE-ProRule" id="PRU10141"/>
    </source>
</evidence>
<keyword evidence="8" id="KW-0430">Lectin</keyword>
<dbReference type="Proteomes" id="UP000436088">
    <property type="component" value="Unassembled WGS sequence"/>
</dbReference>
<evidence type="ECO:0000256" key="15">
    <source>
        <dbReference type="ARBA" id="ARBA00023180"/>
    </source>
</evidence>
<keyword evidence="7" id="KW-0732">Signal</keyword>
<keyword evidence="13" id="KW-0472">Membrane</keyword>
<gene>
    <name evidence="19" type="ORF">F3Y22_tig00111650pilonHSYRG00268</name>
</gene>
<protein>
    <submittedName>
        <fullName evidence="19">L-type lectin-domain containing receptor kinase S.6</fullName>
    </submittedName>
</protein>